<feature type="repeat" description="WD" evidence="3">
    <location>
        <begin position="809"/>
        <end position="842"/>
    </location>
</feature>
<dbReference type="Pfam" id="PF00400">
    <property type="entry name" value="WD40"/>
    <property type="match status" value="1"/>
</dbReference>
<evidence type="ECO:0000256" key="3">
    <source>
        <dbReference type="PROSITE-ProRule" id="PRU00221"/>
    </source>
</evidence>
<evidence type="ECO:0000313" key="6">
    <source>
        <dbReference type="Proteomes" id="UP001151760"/>
    </source>
</evidence>
<dbReference type="PANTHER" id="PTHR44218">
    <property type="entry name" value="PROTEIN SPA1-RELATED 2"/>
    <property type="match status" value="1"/>
</dbReference>
<reference evidence="5" key="1">
    <citation type="journal article" date="2022" name="Int. J. Mol. Sci.">
        <title>Draft Genome of Tanacetum Coccineum: Genomic Comparison of Closely Related Tanacetum-Family Plants.</title>
        <authorList>
            <person name="Yamashiro T."/>
            <person name="Shiraishi A."/>
            <person name="Nakayama K."/>
            <person name="Satake H."/>
        </authorList>
    </citation>
    <scope>NUCLEOTIDE SEQUENCE</scope>
</reference>
<dbReference type="PROSITE" id="PS00678">
    <property type="entry name" value="WD_REPEATS_1"/>
    <property type="match status" value="1"/>
</dbReference>
<dbReference type="EMBL" id="BQNB010018943">
    <property type="protein sequence ID" value="GJT79930.1"/>
    <property type="molecule type" value="Genomic_DNA"/>
</dbReference>
<dbReference type="InterPro" id="IPR044630">
    <property type="entry name" value="SPA1/2/3/4"/>
</dbReference>
<dbReference type="PROSITE" id="PS50082">
    <property type="entry name" value="WD_REPEATS_2"/>
    <property type="match status" value="2"/>
</dbReference>
<dbReference type="Gene3D" id="2.130.10.10">
    <property type="entry name" value="YVTN repeat-like/Quinoprotein amine dehydrogenase"/>
    <property type="match status" value="1"/>
</dbReference>
<dbReference type="Gene3D" id="1.10.510.10">
    <property type="entry name" value="Transferase(Phosphotransferase) domain 1"/>
    <property type="match status" value="1"/>
</dbReference>
<keyword evidence="2" id="KW-0677">Repeat</keyword>
<sequence length="1193" mass="134831">MSNNMLEMLIPDDVSVIQDNTYLDGKSNVNVARAERACTSPRCDNDDGPVVEELTARNYSGGSGGLSGRDKVHSLPNNWQRFHKRGEGMVGGVWEDPGSNFFPDLVNNRLQSGNENEGLDNTRREEKQPALSNRVLSPGGIRTKMLSKSGFSQFFVKNTLKGKGVIYGGPARDNLAHIRSQMHQKAAMIDPSKETAVRAVDCLTEPSPNVLSVHDGLSLREWLKTGQNKVDKSKSLSIFRQIIYLIDSSHSRGEALQALRPSCFKLMPSNRVLYMGSPVGGKEFHHLENERDKKQGLEHDLVIGTSQSSKRRKHGDNVNSFRRWPQFAMRSHDSGYGFNEESIPGRDDTYTNYQNMSTSLHTSQMVSNSHGDQLEEQWYASPEDPKGKCATLASNVYSLGVLLFELLGSFESARTHAIAMMDLRQRILPPSYLSENPREAGFCLWLLHPEPSLRPTTRDILQSEFVRGIQQSSMEELSSSIDQDDTESDLMLHFLESLKEQKQTVATKVVEDIRCLESDIAEIESRRRGSIQENHPTLAVKQQSYTSASPGGSRLISNINHLEHAYFSVRSSIGTPGRDTEESEEQEVLRSRENNNLRDKKMEADKKPLDRLGVFFNGLCKYARYSKFEVRGILRNGDFSSMGNVICSLGFDRDEDYIATAGVSKKIKVYDFNALLNDSVDIHYPAVEMSNKSKLSWICWNSYIRNYLASTDYDGVVKIWDAGTGEVVTHHSEHEKRAWSVDFSRVDPMKLASGSDDCSKKSLATIKSVANVCSVQFSPYSTHLLSFGSADYKTYCYDLRNVSTPLCTLAGHHRAVSYVKFLDSGTLVSASTDNTLKLWDLNKASYDCLSTSSCILTYKGHTNEKNFVGLSVADGYIACGSETNEVFAYHRSLPMPITSYKFGSIDPITGKETENETNQFVSSVCWRQKSEMVVAANSSGCLKLLQMLKASVEKIPVKCSTERPNRRRTRFSFLECRNKMESLISNHPGLDLDMQADQFDKWRTRLVRIEELCVAANSRLVVDAMLVYIKRDTARDMQYAIDLTKLWQELVDRVSKRDLFIGEMELLNGSFVASSCVEFFKKLQQCDQLKLMKLVKLIAEMHIQHKGKFVDDDSRRGKSMMHVDDDRYCKKVTLLTNEIMEQSRKILQKQIAEFEKGKSMMLVEDDMCWFTDEIKEHAQKVVEGFFEKLLTML</sequence>
<name>A0ABQ5GWY8_9ASTR</name>
<accession>A0ABQ5GWY8</accession>
<dbReference type="Proteomes" id="UP001151760">
    <property type="component" value="Unassembled WGS sequence"/>
</dbReference>
<feature type="region of interest" description="Disordered" evidence="4">
    <location>
        <begin position="573"/>
        <end position="601"/>
    </location>
</feature>
<dbReference type="InterPro" id="IPR019775">
    <property type="entry name" value="WD40_repeat_CS"/>
</dbReference>
<feature type="region of interest" description="Disordered" evidence="4">
    <location>
        <begin position="108"/>
        <end position="131"/>
    </location>
</feature>
<dbReference type="InterPro" id="IPR036322">
    <property type="entry name" value="WD40_repeat_dom_sf"/>
</dbReference>
<feature type="compositionally biased region" description="Basic and acidic residues" evidence="4">
    <location>
        <begin position="587"/>
        <end position="601"/>
    </location>
</feature>
<proteinExistence type="predicted"/>
<keyword evidence="6" id="KW-1185">Reference proteome</keyword>
<organism evidence="5 6">
    <name type="scientific">Tanacetum coccineum</name>
    <dbReference type="NCBI Taxonomy" id="301880"/>
    <lineage>
        <taxon>Eukaryota</taxon>
        <taxon>Viridiplantae</taxon>
        <taxon>Streptophyta</taxon>
        <taxon>Embryophyta</taxon>
        <taxon>Tracheophyta</taxon>
        <taxon>Spermatophyta</taxon>
        <taxon>Magnoliopsida</taxon>
        <taxon>eudicotyledons</taxon>
        <taxon>Gunneridae</taxon>
        <taxon>Pentapetalae</taxon>
        <taxon>asterids</taxon>
        <taxon>campanulids</taxon>
        <taxon>Asterales</taxon>
        <taxon>Asteraceae</taxon>
        <taxon>Asteroideae</taxon>
        <taxon>Anthemideae</taxon>
        <taxon>Anthemidinae</taxon>
        <taxon>Tanacetum</taxon>
    </lineage>
</organism>
<dbReference type="InterPro" id="IPR001680">
    <property type="entry name" value="WD40_rpt"/>
</dbReference>
<dbReference type="SUPFAM" id="SSF50978">
    <property type="entry name" value="WD40 repeat-like"/>
    <property type="match status" value="1"/>
</dbReference>
<dbReference type="SUPFAM" id="SSF56112">
    <property type="entry name" value="Protein kinase-like (PK-like)"/>
    <property type="match status" value="1"/>
</dbReference>
<evidence type="ECO:0000256" key="1">
    <source>
        <dbReference type="ARBA" id="ARBA00022574"/>
    </source>
</evidence>
<protein>
    <submittedName>
        <fullName evidence="5">SPA1-related 2-like protein isoform X1</fullName>
    </submittedName>
</protein>
<comment type="caution">
    <text evidence="5">The sequence shown here is derived from an EMBL/GenBank/DDBJ whole genome shotgun (WGS) entry which is preliminary data.</text>
</comment>
<keyword evidence="1 3" id="KW-0853">WD repeat</keyword>
<evidence type="ECO:0000313" key="5">
    <source>
        <dbReference type="EMBL" id="GJT79930.1"/>
    </source>
</evidence>
<dbReference type="PANTHER" id="PTHR44218:SF9">
    <property type="entry name" value="SPA1-RELATED 2-RELATED"/>
    <property type="match status" value="1"/>
</dbReference>
<reference evidence="5" key="2">
    <citation type="submission" date="2022-01" db="EMBL/GenBank/DDBJ databases">
        <authorList>
            <person name="Yamashiro T."/>
            <person name="Shiraishi A."/>
            <person name="Satake H."/>
            <person name="Nakayama K."/>
        </authorList>
    </citation>
    <scope>NUCLEOTIDE SEQUENCE</scope>
</reference>
<dbReference type="SMART" id="SM00320">
    <property type="entry name" value="WD40"/>
    <property type="match status" value="7"/>
</dbReference>
<dbReference type="InterPro" id="IPR015943">
    <property type="entry name" value="WD40/YVTN_repeat-like_dom_sf"/>
</dbReference>
<evidence type="ECO:0000256" key="2">
    <source>
        <dbReference type="ARBA" id="ARBA00022737"/>
    </source>
</evidence>
<feature type="repeat" description="WD" evidence="3">
    <location>
        <begin position="706"/>
        <end position="730"/>
    </location>
</feature>
<gene>
    <name evidence="5" type="ORF">Tco_1054272</name>
</gene>
<evidence type="ECO:0000256" key="4">
    <source>
        <dbReference type="SAM" id="MobiDB-lite"/>
    </source>
</evidence>
<dbReference type="InterPro" id="IPR011009">
    <property type="entry name" value="Kinase-like_dom_sf"/>
</dbReference>
<dbReference type="PROSITE" id="PS50294">
    <property type="entry name" value="WD_REPEATS_REGION"/>
    <property type="match status" value="1"/>
</dbReference>